<organism evidence="18 19">
    <name type="scientific">Geodia barretti</name>
    <name type="common">Barrett's horny sponge</name>
    <dbReference type="NCBI Taxonomy" id="519541"/>
    <lineage>
        <taxon>Eukaryota</taxon>
        <taxon>Metazoa</taxon>
        <taxon>Porifera</taxon>
        <taxon>Demospongiae</taxon>
        <taxon>Heteroscleromorpha</taxon>
        <taxon>Tetractinellida</taxon>
        <taxon>Astrophorina</taxon>
        <taxon>Geodiidae</taxon>
        <taxon>Geodia</taxon>
    </lineage>
</organism>
<dbReference type="SUPFAM" id="SSF53223">
    <property type="entry name" value="Aminoacid dehydrogenase-like, N-terminal domain"/>
    <property type="match status" value="1"/>
</dbReference>
<evidence type="ECO:0000256" key="13">
    <source>
        <dbReference type="ARBA" id="ARBA00023102"/>
    </source>
</evidence>
<dbReference type="GO" id="GO:0006164">
    <property type="term" value="P:purine nucleotide biosynthetic process"/>
    <property type="evidence" value="ECO:0007669"/>
    <property type="project" value="UniProtKB-KW"/>
</dbReference>
<dbReference type="GO" id="GO:0051075">
    <property type="term" value="F:S-adenosylmethionine:tRNA ribosyltransferase-isomerase activity"/>
    <property type="evidence" value="ECO:0007669"/>
    <property type="project" value="TreeGrafter"/>
</dbReference>
<dbReference type="InterPro" id="IPR042118">
    <property type="entry name" value="QueA_dom1"/>
</dbReference>
<feature type="domain" description="Tetrahydrofolate dehydrogenase/cyclohydrolase NAD(P)-binding" evidence="17">
    <location>
        <begin position="141"/>
        <end position="261"/>
    </location>
</feature>
<dbReference type="SUPFAM" id="SSF111337">
    <property type="entry name" value="QueA-like"/>
    <property type="match status" value="1"/>
</dbReference>
<protein>
    <submittedName>
        <fullName evidence="18">S-adenosylmethionine:tRNA ribosyltransferase-isomerase</fullName>
    </submittedName>
</protein>
<keyword evidence="8" id="KW-0658">Purine biosynthesis</keyword>
<dbReference type="GO" id="GO:0016787">
    <property type="term" value="F:hydrolase activity"/>
    <property type="evidence" value="ECO:0007669"/>
    <property type="project" value="UniProtKB-KW"/>
</dbReference>
<dbReference type="Gene3D" id="3.40.1780.10">
    <property type="entry name" value="QueA-like"/>
    <property type="match status" value="1"/>
</dbReference>
<dbReference type="NCBIfam" id="NF001140">
    <property type="entry name" value="PRK00147.1"/>
    <property type="match status" value="1"/>
</dbReference>
<feature type="domain" description="Tetrahydrofolate dehydrogenase/cyclohydrolase catalytic" evidence="16">
    <location>
        <begin position="68"/>
        <end position="122"/>
    </location>
</feature>
<sequence>MTATLIDGTSIAAEVRAEVGRSRHGDALQAWHRPRTRCRAHRRRPRIRCVCAHEGARRNRGRAWSPRQSLLPADTSQDDALAVVRRLNNDARYHGILVQLPLPDHISEDTVIQSINPNKDVDGLHPFNMGLLMAGRPRFIPATPSGIQQMLLRTGNDPSGKHVVVCGRSNIVGKPIMNLLMQRRDGANATVTVCHTRTRDLAEMTRQADILIAAVGSPQMITADMVSEGVVVIDVGVNRVDAPLVGDVDFDAVSEKAAAITTRARRRGTHDHCNALAEHAQRRAPLDPPRTAMTPQTRSDALRTSDYDYELPEPLIAQTPIETARPFPPHVSVPRRRQHTTSPLLRLAGVLRPGDVMVFNDSRVMPARLRGNAQYRGGAIELLLLSRISPGVWRAIGRPDGFCARCRIRDYGQRRFDSGEVLEIEPEGERIIRLDGEERLHDVGEVPLPPYITETLADSERYQTVYAREEGSAAAPTAGLHFTDELLERVRAMGVQTIFVTLHVGWGTFRPVKTDDPTEHTMHSEYWELSSEAADAIRSAKADGRRVISVGTTAVRLLENAASLSADNLPQAGSGWADIFITPGYRFKVVDALITNFHLPRSTLLMLVSALADRGTIMRAYTEAVEQRYRFYSFGDAMFIH</sequence>
<keyword evidence="4" id="KW-0554">One-carbon metabolism</keyword>
<keyword evidence="9" id="KW-0671">Queuosine biosynthesis</keyword>
<dbReference type="HAMAP" id="MF_01576">
    <property type="entry name" value="THF_DHG_CYH"/>
    <property type="match status" value="1"/>
</dbReference>
<dbReference type="InterPro" id="IPR000672">
    <property type="entry name" value="THF_DH/CycHdrlase"/>
</dbReference>
<dbReference type="GO" id="GO:0009086">
    <property type="term" value="P:methionine biosynthetic process"/>
    <property type="evidence" value="ECO:0007669"/>
    <property type="project" value="UniProtKB-KW"/>
</dbReference>
<dbReference type="InterPro" id="IPR042119">
    <property type="entry name" value="QueA_dom2"/>
</dbReference>
<evidence type="ECO:0000256" key="2">
    <source>
        <dbReference type="ARBA" id="ARBA00011245"/>
    </source>
</evidence>
<keyword evidence="14" id="KW-0486">Methionine biosynthesis</keyword>
<evidence type="ECO:0000256" key="4">
    <source>
        <dbReference type="ARBA" id="ARBA00022563"/>
    </source>
</evidence>
<keyword evidence="15" id="KW-0511">Multifunctional enzyme</keyword>
<keyword evidence="5" id="KW-0028">Amino-acid biosynthesis</keyword>
<comment type="subcellular location">
    <subcellularLocation>
        <location evidence="1">Cytoplasm</location>
    </subcellularLocation>
</comment>
<keyword evidence="7" id="KW-0949">S-adenosyl-L-methionine</keyword>
<evidence type="ECO:0000256" key="11">
    <source>
        <dbReference type="ARBA" id="ARBA00022857"/>
    </source>
</evidence>
<dbReference type="InterPro" id="IPR020630">
    <property type="entry name" value="THF_DH/CycHdrlase_cat_dom"/>
</dbReference>
<dbReference type="GO" id="GO:0006730">
    <property type="term" value="P:one-carbon metabolic process"/>
    <property type="evidence" value="ECO:0007669"/>
    <property type="project" value="UniProtKB-KW"/>
</dbReference>
<dbReference type="Pfam" id="PF00763">
    <property type="entry name" value="THF_DHG_CYH"/>
    <property type="match status" value="1"/>
</dbReference>
<keyword evidence="12" id="KW-0560">Oxidoreductase</keyword>
<gene>
    <name evidence="18" type="ORF">GBAR_LOCUS5230</name>
</gene>
<evidence type="ECO:0000256" key="12">
    <source>
        <dbReference type="ARBA" id="ARBA00023002"/>
    </source>
</evidence>
<dbReference type="InterPro" id="IPR020631">
    <property type="entry name" value="THF_DH/CycHdrlase_NAD-bd_dom"/>
</dbReference>
<evidence type="ECO:0000259" key="16">
    <source>
        <dbReference type="Pfam" id="PF00763"/>
    </source>
</evidence>
<evidence type="ECO:0000256" key="7">
    <source>
        <dbReference type="ARBA" id="ARBA00022691"/>
    </source>
</evidence>
<keyword evidence="3" id="KW-0963">Cytoplasm</keyword>
<keyword evidence="11" id="KW-0521">NADP</keyword>
<keyword evidence="6" id="KW-0808">Transferase</keyword>
<evidence type="ECO:0000256" key="1">
    <source>
        <dbReference type="ARBA" id="ARBA00004496"/>
    </source>
</evidence>
<evidence type="ECO:0000256" key="9">
    <source>
        <dbReference type="ARBA" id="ARBA00022785"/>
    </source>
</evidence>
<dbReference type="GO" id="GO:0008616">
    <property type="term" value="P:tRNA queuosine(34) biosynthetic process"/>
    <property type="evidence" value="ECO:0007669"/>
    <property type="project" value="UniProtKB-KW"/>
</dbReference>
<reference evidence="18" key="1">
    <citation type="submission" date="2023-03" db="EMBL/GenBank/DDBJ databases">
        <authorList>
            <person name="Steffen K."/>
            <person name="Cardenas P."/>
        </authorList>
    </citation>
    <scope>NUCLEOTIDE SEQUENCE</scope>
</reference>
<dbReference type="SUPFAM" id="SSF51735">
    <property type="entry name" value="NAD(P)-binding Rossmann-fold domains"/>
    <property type="match status" value="1"/>
</dbReference>
<evidence type="ECO:0000256" key="8">
    <source>
        <dbReference type="ARBA" id="ARBA00022755"/>
    </source>
</evidence>
<dbReference type="AlphaFoldDB" id="A0AA35R9T5"/>
<evidence type="ECO:0000259" key="17">
    <source>
        <dbReference type="Pfam" id="PF02882"/>
    </source>
</evidence>
<dbReference type="Pfam" id="PF02547">
    <property type="entry name" value="Queuosine_synth"/>
    <property type="match status" value="1"/>
</dbReference>
<evidence type="ECO:0000313" key="18">
    <source>
        <dbReference type="EMBL" id="CAI8007500.1"/>
    </source>
</evidence>
<dbReference type="Gene3D" id="2.40.10.240">
    <property type="entry name" value="QueA-like"/>
    <property type="match status" value="1"/>
</dbReference>
<dbReference type="GO" id="GO:0004488">
    <property type="term" value="F:methylenetetrahydrofolate dehydrogenase (NADP+) activity"/>
    <property type="evidence" value="ECO:0007669"/>
    <property type="project" value="InterPro"/>
</dbReference>
<evidence type="ECO:0000256" key="6">
    <source>
        <dbReference type="ARBA" id="ARBA00022679"/>
    </source>
</evidence>
<name>A0AA35R9T5_GEOBA</name>
<evidence type="ECO:0000256" key="15">
    <source>
        <dbReference type="ARBA" id="ARBA00023268"/>
    </source>
</evidence>
<dbReference type="Pfam" id="PF02882">
    <property type="entry name" value="THF_DHG_CYH_C"/>
    <property type="match status" value="1"/>
</dbReference>
<proteinExistence type="inferred from homology"/>
<accession>A0AA35R9T5</accession>
<dbReference type="PRINTS" id="PR00085">
    <property type="entry name" value="THFDHDRGNASE"/>
</dbReference>
<dbReference type="PANTHER" id="PTHR30307:SF0">
    <property type="entry name" value="S-ADENOSYLMETHIONINE:TRNA RIBOSYLTRANSFERASE-ISOMERASE"/>
    <property type="match status" value="1"/>
</dbReference>
<keyword evidence="10" id="KW-0378">Hydrolase</keyword>
<dbReference type="GO" id="GO:0000105">
    <property type="term" value="P:L-histidine biosynthetic process"/>
    <property type="evidence" value="ECO:0007669"/>
    <property type="project" value="UniProtKB-KW"/>
</dbReference>
<dbReference type="EMBL" id="CASHTH010000782">
    <property type="protein sequence ID" value="CAI8007500.1"/>
    <property type="molecule type" value="Genomic_DNA"/>
</dbReference>
<keyword evidence="13" id="KW-0368">Histidine biosynthesis</keyword>
<dbReference type="NCBIfam" id="TIGR00113">
    <property type="entry name" value="queA"/>
    <property type="match status" value="1"/>
</dbReference>
<dbReference type="InterPro" id="IPR046346">
    <property type="entry name" value="Aminoacid_DH-like_N_sf"/>
</dbReference>
<dbReference type="PANTHER" id="PTHR30307">
    <property type="entry name" value="S-ADENOSYLMETHIONINE:TRNA RIBOSYLTRANSFERASE-ISOMERASE"/>
    <property type="match status" value="1"/>
</dbReference>
<dbReference type="InterPro" id="IPR036291">
    <property type="entry name" value="NAD(P)-bd_dom_sf"/>
</dbReference>
<dbReference type="Gene3D" id="3.40.50.10860">
    <property type="entry name" value="Leucine Dehydrogenase, chain A, domain 1"/>
    <property type="match status" value="1"/>
</dbReference>
<dbReference type="FunFam" id="3.40.50.720:FF:000094">
    <property type="entry name" value="Bifunctional protein FolD"/>
    <property type="match status" value="1"/>
</dbReference>
<dbReference type="GO" id="GO:0005737">
    <property type="term" value="C:cytoplasm"/>
    <property type="evidence" value="ECO:0007669"/>
    <property type="project" value="UniProtKB-SubCell"/>
</dbReference>
<evidence type="ECO:0000256" key="3">
    <source>
        <dbReference type="ARBA" id="ARBA00022490"/>
    </source>
</evidence>
<evidence type="ECO:0000256" key="10">
    <source>
        <dbReference type="ARBA" id="ARBA00022801"/>
    </source>
</evidence>
<dbReference type="InterPro" id="IPR036100">
    <property type="entry name" value="QueA_sf"/>
</dbReference>
<comment type="caution">
    <text evidence="18">The sequence shown here is derived from an EMBL/GenBank/DDBJ whole genome shotgun (WGS) entry which is preliminary data.</text>
</comment>
<keyword evidence="19" id="KW-1185">Reference proteome</keyword>
<dbReference type="Proteomes" id="UP001174909">
    <property type="component" value="Unassembled WGS sequence"/>
</dbReference>
<dbReference type="InterPro" id="IPR003699">
    <property type="entry name" value="QueA"/>
</dbReference>
<dbReference type="CDD" id="cd01080">
    <property type="entry name" value="NAD_bind_m-THF_DH_Cyclohyd"/>
    <property type="match status" value="1"/>
</dbReference>
<dbReference type="HAMAP" id="MF_00113">
    <property type="entry name" value="QueA"/>
    <property type="match status" value="1"/>
</dbReference>
<dbReference type="Gene3D" id="3.40.50.720">
    <property type="entry name" value="NAD(P)-binding Rossmann-like Domain"/>
    <property type="match status" value="1"/>
</dbReference>
<dbReference type="FunFam" id="3.40.1780.10:FF:000001">
    <property type="entry name" value="S-adenosylmethionine:tRNA ribosyltransferase-isomerase"/>
    <property type="match status" value="1"/>
</dbReference>
<comment type="subunit">
    <text evidence="2">Monomer.</text>
</comment>
<evidence type="ECO:0000256" key="14">
    <source>
        <dbReference type="ARBA" id="ARBA00023167"/>
    </source>
</evidence>
<evidence type="ECO:0000313" key="19">
    <source>
        <dbReference type="Proteomes" id="UP001174909"/>
    </source>
</evidence>
<evidence type="ECO:0000256" key="5">
    <source>
        <dbReference type="ARBA" id="ARBA00022605"/>
    </source>
</evidence>